<accession>A0A1G7GV70</accession>
<organism evidence="1 2">
    <name type="scientific">Fontibacillus panacisegetis</name>
    <dbReference type="NCBI Taxonomy" id="670482"/>
    <lineage>
        <taxon>Bacteria</taxon>
        <taxon>Bacillati</taxon>
        <taxon>Bacillota</taxon>
        <taxon>Bacilli</taxon>
        <taxon>Bacillales</taxon>
        <taxon>Paenibacillaceae</taxon>
        <taxon>Fontibacillus</taxon>
    </lineage>
</organism>
<dbReference type="Proteomes" id="UP000198972">
    <property type="component" value="Unassembled WGS sequence"/>
</dbReference>
<protein>
    <submittedName>
        <fullName evidence="1">Uncharacterized protein</fullName>
    </submittedName>
</protein>
<dbReference type="AlphaFoldDB" id="A0A1G7GV70"/>
<dbReference type="EMBL" id="FNBG01000003">
    <property type="protein sequence ID" value="SDE92005.1"/>
    <property type="molecule type" value="Genomic_DNA"/>
</dbReference>
<sequence>MGKLKRNKEIIAQVNQRLKDFQIDDQLLFEPIENAFKSRPKYGVYKDGTRRFSAFLWHLNTLDGSVLAVEIDSIINKARKHFKI</sequence>
<dbReference type="RefSeq" id="WP_091227227.1">
    <property type="nucleotide sequence ID" value="NZ_FNBG01000003.1"/>
</dbReference>
<gene>
    <name evidence="1" type="ORF">SAMN04488542_103212</name>
</gene>
<name>A0A1G7GV70_9BACL</name>
<reference evidence="1 2" key="1">
    <citation type="submission" date="2016-10" db="EMBL/GenBank/DDBJ databases">
        <authorList>
            <person name="de Groot N.N."/>
        </authorList>
    </citation>
    <scope>NUCLEOTIDE SEQUENCE [LARGE SCALE GENOMIC DNA]</scope>
    <source>
        <strain evidence="1 2">DSM 28129</strain>
    </source>
</reference>
<proteinExistence type="predicted"/>
<keyword evidence="2" id="KW-1185">Reference proteome</keyword>
<dbReference type="OrthoDB" id="2989402at2"/>
<evidence type="ECO:0000313" key="1">
    <source>
        <dbReference type="EMBL" id="SDE92005.1"/>
    </source>
</evidence>
<evidence type="ECO:0000313" key="2">
    <source>
        <dbReference type="Proteomes" id="UP000198972"/>
    </source>
</evidence>